<gene>
    <name evidence="1" type="ORF">VNO77_02010</name>
</gene>
<name>A0AAN9MYL7_CANGL</name>
<keyword evidence="2" id="KW-1185">Reference proteome</keyword>
<dbReference type="EMBL" id="JAYMYQ010000001">
    <property type="protein sequence ID" value="KAK7360038.1"/>
    <property type="molecule type" value="Genomic_DNA"/>
</dbReference>
<organism evidence="1 2">
    <name type="scientific">Canavalia gladiata</name>
    <name type="common">Sword bean</name>
    <name type="synonym">Dolichos gladiatus</name>
    <dbReference type="NCBI Taxonomy" id="3824"/>
    <lineage>
        <taxon>Eukaryota</taxon>
        <taxon>Viridiplantae</taxon>
        <taxon>Streptophyta</taxon>
        <taxon>Embryophyta</taxon>
        <taxon>Tracheophyta</taxon>
        <taxon>Spermatophyta</taxon>
        <taxon>Magnoliopsida</taxon>
        <taxon>eudicotyledons</taxon>
        <taxon>Gunneridae</taxon>
        <taxon>Pentapetalae</taxon>
        <taxon>rosids</taxon>
        <taxon>fabids</taxon>
        <taxon>Fabales</taxon>
        <taxon>Fabaceae</taxon>
        <taxon>Papilionoideae</taxon>
        <taxon>50 kb inversion clade</taxon>
        <taxon>NPAAA clade</taxon>
        <taxon>indigoferoid/millettioid clade</taxon>
        <taxon>Phaseoleae</taxon>
        <taxon>Canavalia</taxon>
    </lineage>
</organism>
<protein>
    <submittedName>
        <fullName evidence="1">Uncharacterized protein</fullName>
    </submittedName>
</protein>
<sequence length="77" mass="9149">MVTLLFFIPVNSLYRSLPFIVNQLSYMLPFQQEYMHFLCHGLSLSLEVANFDDSCKRRFFRIQLNFGKCDDLTLYQA</sequence>
<reference evidence="1 2" key="1">
    <citation type="submission" date="2024-01" db="EMBL/GenBank/DDBJ databases">
        <title>The genomes of 5 underutilized Papilionoideae crops provide insights into root nodulation and disease resistanc.</title>
        <authorList>
            <person name="Jiang F."/>
        </authorList>
    </citation>
    <scope>NUCLEOTIDE SEQUENCE [LARGE SCALE GENOMIC DNA]</scope>
    <source>
        <strain evidence="1">LVBAO_FW01</strain>
        <tissue evidence="1">Leaves</tissue>
    </source>
</reference>
<evidence type="ECO:0000313" key="2">
    <source>
        <dbReference type="Proteomes" id="UP001367508"/>
    </source>
</evidence>
<proteinExistence type="predicted"/>
<accession>A0AAN9MYL7</accession>
<comment type="caution">
    <text evidence="1">The sequence shown here is derived from an EMBL/GenBank/DDBJ whole genome shotgun (WGS) entry which is preliminary data.</text>
</comment>
<dbReference type="Proteomes" id="UP001367508">
    <property type="component" value="Unassembled WGS sequence"/>
</dbReference>
<dbReference type="AlphaFoldDB" id="A0AAN9MYL7"/>
<evidence type="ECO:0000313" key="1">
    <source>
        <dbReference type="EMBL" id="KAK7360038.1"/>
    </source>
</evidence>